<proteinExistence type="predicted"/>
<evidence type="ECO:0000256" key="1">
    <source>
        <dbReference type="SAM" id="Phobius"/>
    </source>
</evidence>
<dbReference type="Pfam" id="PF14331">
    <property type="entry name" value="IcmF-related_N"/>
    <property type="match status" value="1"/>
</dbReference>
<dbReference type="InterPro" id="IPR025743">
    <property type="entry name" value="TssM1_N"/>
</dbReference>
<gene>
    <name evidence="3" type="ORF">ERS008476_03567</name>
</gene>
<name>A0A0H5LZC3_YERIN</name>
<keyword evidence="1" id="KW-0472">Membrane</keyword>
<sequence length="1144" mass="129364">MLKKLLVFTLWSVSLCLLLVFCLAITLWQNWPAPIAFILLFAIVIIIILLRLAGTYLFQSHKNGNIARLFGRFRLSRMEYILLQHWKAGAAVIRRIHRRKHPLPWYILTGKRCGKSTLLAGAGLPMFSHEPENALVVPTRTLRWWFYRSLAVLDVSSHFLDKSPAFGRAWLRLTRWCRRLPAPSGVIICVSVSDLLQQDSVALHLDARKIRTQIEPLVKEVKQRLPLYVMITCCDEIPGFSQWVQVLSPQQRQQALGYYWPTSPVIDGSDPALLDPMFALLKEGLGLVRISMLARNAPTAELLPLLDFPEQIAGLQPALQGYVAALCEPDAYFEQGALGAVWFTASEPVSKNSIKRQTLFLHDLITQHLPTIGRNRPVEAVGLWRRYFQRYGRPGIYVVVLLLLGGSGWKSAELISSPTAQTTPVQWVAELQRNEQRYENNWVYLPFIPLLDVRHKQLNAQLLQHIPRQPIDLKIVLADYRERFYQADPIGQRELIRHLVQSIRQKQAMLDGQPLVELFAYPPVSPLLNMSGAQPSLPYEQSIALQRALLQQPLGASQIAEQRELLVQLVNSSQLHWLLAPDATLTPVAIGDFWPNNGKSNERVEGIWTRAGDHAINADIAIITQAIDKKSIDAALTGFHSYWINQRQSAWLRFMLAAGKEDFGDLTSDSWQKLLQSIAQGNSPAMQLVQRIHDELDNIDEEYAQPWLQELRRLIALRELAEAALVVQQVSQLNQFLQDKLNTLLGLDEQIQVLAMTDYQIANWLAWRDSLSAAVADAMAVPDSSNLLTRGLFTPADNGGNNPLLQVDSRFSSLQKSMSPVDNDFAVNAVWALYQNEGRLLIRHALAYSSCWLQDQWQSQVLWPMDKNRQQSYDQQQTLASQYLADFVKSSAQSLLVIGSKGARAGEYQGQTIALTPAFLRLVNHELRPDDVLVMPERKVTLVQDQLAKLEAQQKIVDEQFEALKAQSLNIRLSSQPATIPGGARLMPTGSSVTLTCNGNSKTLDSMNFSDSAEFSWQPSLCHQVDLVIKFPGFDIRHKYSGEGAWPDFLEDFSQGEHVFQPNDFPEDLPKLADLGIKGIMVRYETGDQSEIQHSWRQWNVLSHQQNELELQRRQLEGKQSEQQLPTSLRGKISQLPAKVAVCY</sequence>
<evidence type="ECO:0000313" key="3">
    <source>
        <dbReference type="EMBL" id="CRY56523.1"/>
    </source>
</evidence>
<accession>A0A0H5LZC3</accession>
<evidence type="ECO:0000313" key="4">
    <source>
        <dbReference type="Proteomes" id="UP000043316"/>
    </source>
</evidence>
<feature type="transmembrane region" description="Helical" evidence="1">
    <location>
        <begin position="34"/>
        <end position="58"/>
    </location>
</feature>
<dbReference type="AlphaFoldDB" id="A0A0H5LZC3"/>
<keyword evidence="1" id="KW-1133">Transmembrane helix</keyword>
<dbReference type="PANTHER" id="PTHR36153:SF1">
    <property type="entry name" value="TYPE VI SECRETION SYSTEM COMPONENT TSSM1"/>
    <property type="match status" value="1"/>
</dbReference>
<protein>
    <submittedName>
        <fullName evidence="3">Type VI secretion protein IcmF</fullName>
    </submittedName>
</protein>
<organism evidence="3 4">
    <name type="scientific">Yersinia intermedia</name>
    <dbReference type="NCBI Taxonomy" id="631"/>
    <lineage>
        <taxon>Bacteria</taxon>
        <taxon>Pseudomonadati</taxon>
        <taxon>Pseudomonadota</taxon>
        <taxon>Gammaproteobacteria</taxon>
        <taxon>Enterobacterales</taxon>
        <taxon>Yersiniaceae</taxon>
        <taxon>Yersinia</taxon>
    </lineage>
</organism>
<evidence type="ECO:0000259" key="2">
    <source>
        <dbReference type="Pfam" id="PF14331"/>
    </source>
</evidence>
<dbReference type="Proteomes" id="UP000043316">
    <property type="component" value="Unassembled WGS sequence"/>
</dbReference>
<keyword evidence="1" id="KW-0812">Transmembrane</keyword>
<feature type="domain" description="Type VI secretion system component TssM1 N-terminal" evidence="2">
    <location>
        <begin position="169"/>
        <end position="348"/>
    </location>
</feature>
<dbReference type="PANTHER" id="PTHR36153">
    <property type="entry name" value="INNER MEMBRANE PROTEIN-RELATED"/>
    <property type="match status" value="1"/>
</dbReference>
<dbReference type="EMBL" id="CWJI01000014">
    <property type="protein sequence ID" value="CRY56523.1"/>
    <property type="molecule type" value="Genomic_DNA"/>
</dbReference>
<dbReference type="InterPro" id="IPR053156">
    <property type="entry name" value="T6SS_TssM-like"/>
</dbReference>
<reference evidence="4" key="1">
    <citation type="submission" date="2015-03" db="EMBL/GenBank/DDBJ databases">
        <authorList>
            <consortium name="Pathogen Informatics"/>
        </authorList>
    </citation>
    <scope>NUCLEOTIDE SEQUENCE [LARGE SCALE GENOMIC DNA]</scope>
    <source>
        <strain evidence="4">R148</strain>
    </source>
</reference>